<dbReference type="Proteomes" id="UP000192997">
    <property type="component" value="Unassembled WGS sequence"/>
</dbReference>
<dbReference type="InterPro" id="IPR014060">
    <property type="entry name" value="PglZ"/>
</dbReference>
<gene>
    <name evidence="1" type="ORF">B7O87_05460</name>
</gene>
<evidence type="ECO:0000313" key="2">
    <source>
        <dbReference type="Proteomes" id="UP000192997"/>
    </source>
</evidence>
<dbReference type="SUPFAM" id="SSF53649">
    <property type="entry name" value="Alkaline phosphatase-like"/>
    <property type="match status" value="1"/>
</dbReference>
<dbReference type="RefSeq" id="WP_085727547.1">
    <property type="nucleotide sequence ID" value="NZ_NBYN01000026.1"/>
</dbReference>
<name>A0A1X4G951_9CYAN</name>
<dbReference type="Pfam" id="PF08665">
    <property type="entry name" value="PglZ"/>
    <property type="match status" value="1"/>
</dbReference>
<organism evidence="1 2">
    <name type="scientific">Cylindrospermopsis raciborskii CENA303</name>
    <dbReference type="NCBI Taxonomy" id="1170769"/>
    <lineage>
        <taxon>Bacteria</taxon>
        <taxon>Bacillati</taxon>
        <taxon>Cyanobacteriota</taxon>
        <taxon>Cyanophyceae</taxon>
        <taxon>Nostocales</taxon>
        <taxon>Aphanizomenonaceae</taxon>
        <taxon>Cylindrospermopsis</taxon>
    </lineage>
</organism>
<reference evidence="2" key="1">
    <citation type="submission" date="2017-04" db="EMBL/GenBank/DDBJ databases">
        <authorList>
            <person name="Abreu V.A."/>
            <person name="Popin R.V."/>
            <person name="Rigonato J."/>
            <person name="Andreote A.P."/>
            <person name="Schaker P.C."/>
            <person name="Hoff-Risseti C."/>
            <person name="Alvarenga D.O."/>
            <person name="Varani A.M."/>
            <person name="Fiore M.F."/>
        </authorList>
    </citation>
    <scope>NUCLEOTIDE SEQUENCE [LARGE SCALE GENOMIC DNA]</scope>
    <source>
        <strain evidence="2">CENA303</strain>
    </source>
</reference>
<dbReference type="NCBIfam" id="TIGR02687">
    <property type="entry name" value="BREX-1 system phosphatase PglZ type A"/>
    <property type="match status" value="1"/>
</dbReference>
<evidence type="ECO:0000313" key="1">
    <source>
        <dbReference type="EMBL" id="OSO93351.1"/>
    </source>
</evidence>
<dbReference type="InterPro" id="IPR017850">
    <property type="entry name" value="Alkaline_phosphatase_core_sf"/>
</dbReference>
<dbReference type="AlphaFoldDB" id="A0A1X4G951"/>
<accession>A0A1X4G951</accession>
<dbReference type="EMBL" id="NBYN01000026">
    <property type="protein sequence ID" value="OSO93351.1"/>
    <property type="molecule type" value="Genomic_DNA"/>
</dbReference>
<sequence length="872" mass="100950">MNTSQIQTLLQNLFQQDSRWPHTQRRIIFWYDPDGQFVSIFEELEINDVKKIQLGDTPFTLKYRLLIEEPEQNFLLYAPFPQPEPQENWLLDIEKSSLTFSADPAALIYANLGLRDRFLEDTIRQHLKKFFNCKKRISHLQSMSISPDTEERGLILAMLSVLVNLKVPDGNLLIREVLLKGLLESDNPSWHDIVTFVSAQAFWNVVEEYTGFSSNTPSLTKLFTHLLITHFSISLNTPSSLTPIKESPLTEKIADKIIKPGQRAYSFIDQWMRDDKHREGWQKLSQEISEQLQIFDLIENEPPEILYTSASFEVIDQVLIRSCVKTLRPAFAQISLPETIPLEVKSWKQWLKHRSQLIWYSKYKYVYQSLEAAIALWEIQQQYPKGFDSTTKPLFQEYAEYLYKFDQEYRHFVLASTQSFGDIIKQLMEDIDKFYTQWFLENLGSSWSNVLSKNSNWELTDIPPQQRFFRRYVLPILQRNNKERVFVIISDAFRYEVAKELVEIIQQNLLGEIQIEPVFGVLPSITRLGMAALLPGSKLELIQNSEDVLVDSMSTKSSKTRENVLNQNGSVPAKVIEAKELLTETTEKAKKIVQPNRLIYIYHNVIDAIGDQSSSESHVFSACQTAIEELLRLVKKICNSLNGKNVIITADHGFLYQRPGLEPRDKLNIPWEQCILESKRRYLLTSKQINDNTLLNFKLPYIKEEVFAAVPRGTLRFAVQGGGSRFVHGGASLQEVCVPVICYQQKSVKGDQGLPRKVEVETISTNKRVSNNRFTVRILQNKPVQGRWRPRKITVAMYDIQSNIQITDECTTNLDRTSQHIKEREMEIRLMINTSVPPTEGYLIIKDQEDQTELVKEKWRISLGIANDFGDF</sequence>
<comment type="caution">
    <text evidence="1">The sequence shown here is derived from an EMBL/GenBank/DDBJ whole genome shotgun (WGS) entry which is preliminary data.</text>
</comment>
<protein>
    <submittedName>
        <fullName evidence="1">TIGR02687 family protein</fullName>
    </submittedName>
</protein>
<proteinExistence type="predicted"/>